<reference evidence="3" key="1">
    <citation type="submission" date="2016-09" db="EMBL/GenBank/DDBJ databases">
        <authorList>
            <person name="Gulvik C.A."/>
        </authorList>
    </citation>
    <scope>NUCLEOTIDE SEQUENCE [LARGE SCALE GENOMIC DNA]</scope>
    <source>
        <strain evidence="3">LMG 26306</strain>
    </source>
</reference>
<sequence>MQVLLHYTTNRRVFDYFDNNSYPVFEKGQLIEVKKFYEKYRQYQENLFFIVCHSCPDKQVQYSVGKILKNSFVDFFFSKVSDEIRSTVLHDLGLINTNTYEKDIYYKENTLKDNEYFTNKTIGTLLNKIRLKYFGWEELLNSKDILFEKLNSILFDQTIVLDIASSYNPNINTYENRLLKKKYYSALQSIGFISKQELDTDLSVLHGDIGEFLMHHLVSNYISDDNSLTYLYPKLVLKSTPKMPAYGNDGTIYVPSKKEIFYLEAKFYTNLTKAINKAVDSLKEHNEVTQENIDHKTELFRNVKTKNKDEIIEITDDVNEKLILFLICDNIYKKDDVLKCLEKNNGLIELKKNFEVIIFVLPILSKREFLESFKKQSTLKGNQYYV</sequence>
<dbReference type="AlphaFoldDB" id="A0A1E5GSQ3"/>
<evidence type="ECO:0000313" key="2">
    <source>
        <dbReference type="EMBL" id="OEG15655.1"/>
    </source>
</evidence>
<comment type="caution">
    <text evidence="2">The sequence shown here is derived from an EMBL/GenBank/DDBJ whole genome shotgun (WGS) entry which is preliminary data.</text>
</comment>
<evidence type="ECO:0000313" key="3">
    <source>
        <dbReference type="Proteomes" id="UP000094764"/>
    </source>
</evidence>
<dbReference type="RefSeq" id="WP_069635524.1">
    <property type="nucleotide sequence ID" value="NZ_JXKZ01000006.1"/>
</dbReference>
<organism evidence="2 3">
    <name type="scientific">Enterococcus quebecensis</name>
    <dbReference type="NCBI Taxonomy" id="903983"/>
    <lineage>
        <taxon>Bacteria</taxon>
        <taxon>Bacillati</taxon>
        <taxon>Bacillota</taxon>
        <taxon>Bacilli</taxon>
        <taxon>Lactobacillales</taxon>
        <taxon>Enterococcaceae</taxon>
        <taxon>Enterococcus</taxon>
    </lineage>
</organism>
<name>A0A1E5GSQ3_9ENTE</name>
<dbReference type="Pfam" id="PF08878">
    <property type="entry name" value="HamA"/>
    <property type="match status" value="1"/>
</dbReference>
<dbReference type="Proteomes" id="UP000094764">
    <property type="component" value="Unassembled WGS sequence"/>
</dbReference>
<gene>
    <name evidence="2" type="ORF">BCR23_09325</name>
</gene>
<feature type="domain" description="Anti-bacteriophage protein A/HamA C-terminal" evidence="1">
    <location>
        <begin position="195"/>
        <end position="375"/>
    </location>
</feature>
<proteinExistence type="predicted"/>
<protein>
    <recommendedName>
        <fullName evidence="1">Anti-bacteriophage protein A/HamA C-terminal domain-containing protein</fullName>
    </recommendedName>
</protein>
<keyword evidence="3" id="KW-1185">Reference proteome</keyword>
<accession>A0A1E5GSQ3</accession>
<dbReference type="PATRIC" id="fig|903983.4.peg.2390"/>
<dbReference type="InterPro" id="IPR014976">
    <property type="entry name" value="AbpA_HamA_C"/>
</dbReference>
<dbReference type="EMBL" id="MIKB01000015">
    <property type="protein sequence ID" value="OEG15655.1"/>
    <property type="molecule type" value="Genomic_DNA"/>
</dbReference>
<evidence type="ECO:0000259" key="1">
    <source>
        <dbReference type="Pfam" id="PF08878"/>
    </source>
</evidence>